<dbReference type="OrthoDB" id="152678at2"/>
<comment type="caution">
    <text evidence="3">The sequence shown here is derived from an EMBL/GenBank/DDBJ whole genome shotgun (WGS) entry which is preliminary data.</text>
</comment>
<feature type="region of interest" description="Disordered" evidence="1">
    <location>
        <begin position="1"/>
        <end position="94"/>
    </location>
</feature>
<dbReference type="AlphaFoldDB" id="A0A401ZU41"/>
<keyword evidence="2" id="KW-0812">Transmembrane</keyword>
<keyword evidence="4" id="KW-1185">Reference proteome</keyword>
<accession>A0A401ZU41</accession>
<sequence>MGNKRDDEEYLPERRAPRRRSERDRELERPVQRGYQGPPRSQRQVPPPRRRSRSENVDRQGSYSDLPERQDRSHNYSKTQRPRSSGRYDEDYDQYYVNDEVTYDDDFDEFQTNRRMQPRSSPSSYVLEDEEVPRKRRKKRSSWPTLLSGCALGILFVILAIGIVVVVVLRGAQGQGLPPVPGFGNSGVSKAFTKEENVNIPLTALSQIILCNKTGNVTLKVDNQVTQPTITTKKTVHATSQSEADQKFSQLAVQVQPPTSALSCTTNATGSTSDVTPTATPVATTASSATALIVNTIFPTGSSTVNSVDISISLPQSILPADNPSMQINVESSGNIVLDGLSGTMNIKGGIGTVSVQHSVLADGSRISAHGKVSFSGFLNIPPTTAPNFILQSEYGITVTLPSNANVVLDANTNVGTVKSDFNTPIPAGNGPVNYRGPLNPDSAFQSQATLVLDVSTGDVIINKAA</sequence>
<keyword evidence="2" id="KW-0472">Membrane</keyword>
<feature type="compositionally biased region" description="Polar residues" evidence="1">
    <location>
        <begin position="113"/>
        <end position="124"/>
    </location>
</feature>
<organism evidence="3 4">
    <name type="scientific">Tengunoibacter tsumagoiensis</name>
    <dbReference type="NCBI Taxonomy" id="2014871"/>
    <lineage>
        <taxon>Bacteria</taxon>
        <taxon>Bacillati</taxon>
        <taxon>Chloroflexota</taxon>
        <taxon>Ktedonobacteria</taxon>
        <taxon>Ktedonobacterales</taxon>
        <taxon>Dictyobacteraceae</taxon>
        <taxon>Tengunoibacter</taxon>
    </lineage>
</organism>
<name>A0A401ZU41_9CHLR</name>
<gene>
    <name evidence="3" type="ORF">KTT_02740</name>
</gene>
<reference evidence="4" key="1">
    <citation type="submission" date="2018-12" db="EMBL/GenBank/DDBJ databases">
        <title>Tengunoibacter tsumagoiensis gen. nov., sp. nov., Dictyobacter kobayashii sp. nov., D. alpinus sp. nov., and D. joshuensis sp. nov. and description of Dictyobacteraceae fam. nov. within the order Ktedonobacterales isolated from Tengu-no-mugimeshi.</title>
        <authorList>
            <person name="Wang C.M."/>
            <person name="Zheng Y."/>
            <person name="Sakai Y."/>
            <person name="Toyoda A."/>
            <person name="Minakuchi Y."/>
            <person name="Abe K."/>
            <person name="Yokota A."/>
            <person name="Yabe S."/>
        </authorList>
    </citation>
    <scope>NUCLEOTIDE SEQUENCE [LARGE SCALE GENOMIC DNA]</scope>
    <source>
        <strain evidence="4">Uno3</strain>
    </source>
</reference>
<feature type="region of interest" description="Disordered" evidence="1">
    <location>
        <begin position="109"/>
        <end position="140"/>
    </location>
</feature>
<protein>
    <recommendedName>
        <fullName evidence="5">Adhesin domain-containing protein</fullName>
    </recommendedName>
</protein>
<evidence type="ECO:0000313" key="4">
    <source>
        <dbReference type="Proteomes" id="UP000287352"/>
    </source>
</evidence>
<evidence type="ECO:0000256" key="2">
    <source>
        <dbReference type="SAM" id="Phobius"/>
    </source>
</evidence>
<dbReference type="RefSeq" id="WP_126578019.1">
    <property type="nucleotide sequence ID" value="NZ_BIFR01000001.1"/>
</dbReference>
<feature type="transmembrane region" description="Helical" evidence="2">
    <location>
        <begin position="143"/>
        <end position="169"/>
    </location>
</feature>
<evidence type="ECO:0000256" key="1">
    <source>
        <dbReference type="SAM" id="MobiDB-lite"/>
    </source>
</evidence>
<evidence type="ECO:0000313" key="3">
    <source>
        <dbReference type="EMBL" id="GCE10415.1"/>
    </source>
</evidence>
<proteinExistence type="predicted"/>
<evidence type="ECO:0008006" key="5">
    <source>
        <dbReference type="Google" id="ProtNLM"/>
    </source>
</evidence>
<dbReference type="Proteomes" id="UP000287352">
    <property type="component" value="Unassembled WGS sequence"/>
</dbReference>
<keyword evidence="2" id="KW-1133">Transmembrane helix</keyword>
<feature type="compositionally biased region" description="Basic and acidic residues" evidence="1">
    <location>
        <begin position="1"/>
        <end position="31"/>
    </location>
</feature>
<dbReference type="EMBL" id="BIFR01000001">
    <property type="protein sequence ID" value="GCE10415.1"/>
    <property type="molecule type" value="Genomic_DNA"/>
</dbReference>